<evidence type="ECO:0000313" key="2">
    <source>
        <dbReference type="EMBL" id="GJJ08564.1"/>
    </source>
</evidence>
<sequence length="181" mass="20864">MDKDNPKDFTFVKLSDLKVNVTFRISELEGTRRSKPFSELPANPELLFHGAQLPGLSDLYVACQLFADNKPLTVPYRTAFKSFKTSYITLRRGKHRLLLWKDQEADGFVNTQTPSKLGLKDEMGRLEKLVKKHERGDLPKSDWLDKMTFRRMEEIHAVSSCVDSVHRRELALLLDRDSKIG</sequence>
<accession>A0AAV5A1R1</accession>
<reference evidence="2" key="1">
    <citation type="submission" date="2021-10" db="EMBL/GenBank/DDBJ databases">
        <title>De novo Genome Assembly of Clathrus columnatus (Basidiomycota, Fungi) Using Illumina and Nanopore Sequence Data.</title>
        <authorList>
            <person name="Ogiso-Tanaka E."/>
            <person name="Itagaki H."/>
            <person name="Hosoya T."/>
            <person name="Hosaka K."/>
        </authorList>
    </citation>
    <scope>NUCLEOTIDE SEQUENCE</scope>
    <source>
        <strain evidence="2">MO-923</strain>
    </source>
</reference>
<dbReference type="SUPFAM" id="SSF49562">
    <property type="entry name" value="C2 domain (Calcium/lipid-binding domain, CaLB)"/>
    <property type="match status" value="1"/>
</dbReference>
<keyword evidence="3" id="KW-1185">Reference proteome</keyword>
<dbReference type="Proteomes" id="UP001050691">
    <property type="component" value="Unassembled WGS sequence"/>
</dbReference>
<gene>
    <name evidence="2" type="ORF">Clacol_002783</name>
</gene>
<dbReference type="AlphaFoldDB" id="A0AAV5A1R1"/>
<organism evidence="2 3">
    <name type="scientific">Clathrus columnatus</name>
    <dbReference type="NCBI Taxonomy" id="1419009"/>
    <lineage>
        <taxon>Eukaryota</taxon>
        <taxon>Fungi</taxon>
        <taxon>Dikarya</taxon>
        <taxon>Basidiomycota</taxon>
        <taxon>Agaricomycotina</taxon>
        <taxon>Agaricomycetes</taxon>
        <taxon>Phallomycetidae</taxon>
        <taxon>Phallales</taxon>
        <taxon>Clathraceae</taxon>
        <taxon>Clathrus</taxon>
    </lineage>
</organism>
<dbReference type="InterPro" id="IPR002420">
    <property type="entry name" value="PI3K-type_C2_dom"/>
</dbReference>
<proteinExistence type="predicted"/>
<dbReference type="Pfam" id="PF00792">
    <property type="entry name" value="PI3K_C2"/>
    <property type="match status" value="1"/>
</dbReference>
<comment type="caution">
    <text evidence="2">The sequence shown here is derived from an EMBL/GenBank/DDBJ whole genome shotgun (WGS) entry which is preliminary data.</text>
</comment>
<evidence type="ECO:0000259" key="1">
    <source>
        <dbReference type="Pfam" id="PF00792"/>
    </source>
</evidence>
<dbReference type="EMBL" id="BPWL01000003">
    <property type="protein sequence ID" value="GJJ08564.1"/>
    <property type="molecule type" value="Genomic_DNA"/>
</dbReference>
<dbReference type="InterPro" id="IPR035892">
    <property type="entry name" value="C2_domain_sf"/>
</dbReference>
<evidence type="ECO:0000313" key="3">
    <source>
        <dbReference type="Proteomes" id="UP001050691"/>
    </source>
</evidence>
<feature type="domain" description="C2 PI3K-type" evidence="1">
    <location>
        <begin position="89"/>
        <end position="149"/>
    </location>
</feature>
<name>A0AAV5A1R1_9AGAM</name>
<protein>
    <recommendedName>
        <fullName evidence="1">C2 PI3K-type domain-containing protein</fullName>
    </recommendedName>
</protein>